<dbReference type="GO" id="GO:0005524">
    <property type="term" value="F:ATP binding"/>
    <property type="evidence" value="ECO:0007669"/>
    <property type="project" value="UniProtKB-UniRule"/>
</dbReference>
<gene>
    <name evidence="10" type="ORF">B0I08_102391</name>
</gene>
<dbReference type="PANTHER" id="PTHR22683:SF41">
    <property type="entry name" value="DNA TRANSLOCASE FTSK"/>
    <property type="match status" value="1"/>
</dbReference>
<dbReference type="InterPro" id="IPR027417">
    <property type="entry name" value="P-loop_NTPase"/>
</dbReference>
<feature type="compositionally biased region" description="Basic and acidic residues" evidence="7">
    <location>
        <begin position="932"/>
        <end position="941"/>
    </location>
</feature>
<comment type="function">
    <text evidence="5">Essential cell division protein that coordinates cell division and chromosome segregation. The N-terminus is involved in assembly of the cell-division machinery. The C-terminus functions as a DNA motor that moves dsDNA in an ATP-dependent manner towards the dif recombination site, which is located within the replication terminus region. Required for activation of the Xer recombinase, allowing activation of chromosome unlinking by recombination.</text>
</comment>
<dbReference type="SUPFAM" id="SSF46785">
    <property type="entry name" value="Winged helix' DNA-binding domain"/>
    <property type="match status" value="1"/>
</dbReference>
<dbReference type="Gene3D" id="1.10.10.10">
    <property type="entry name" value="Winged helix-like DNA-binding domain superfamily/Winged helix DNA-binding domain"/>
    <property type="match status" value="1"/>
</dbReference>
<dbReference type="CDD" id="cd01127">
    <property type="entry name" value="TrwB_TraG_TraD_VirD4"/>
    <property type="match status" value="1"/>
</dbReference>
<feature type="transmembrane region" description="Helical" evidence="8">
    <location>
        <begin position="110"/>
        <end position="136"/>
    </location>
</feature>
<evidence type="ECO:0000256" key="5">
    <source>
        <dbReference type="ARBA" id="ARBA00024986"/>
    </source>
</evidence>
<feature type="binding site" evidence="6">
    <location>
        <begin position="582"/>
        <end position="589"/>
    </location>
    <ligand>
        <name>ATP</name>
        <dbReference type="ChEBI" id="CHEBI:30616"/>
    </ligand>
</feature>
<dbReference type="InterPro" id="IPR050206">
    <property type="entry name" value="FtsK/SpoIIIE/SftA"/>
</dbReference>
<feature type="region of interest" description="Disordered" evidence="7">
    <location>
        <begin position="247"/>
        <end position="301"/>
    </location>
</feature>
<dbReference type="InterPro" id="IPR036388">
    <property type="entry name" value="WH-like_DNA-bd_sf"/>
</dbReference>
<dbReference type="InterPro" id="IPR036390">
    <property type="entry name" value="WH_DNA-bd_sf"/>
</dbReference>
<protein>
    <submittedName>
        <fullName evidence="10">S-DNA-T family DNA segregation ATPase FtsK/SpoIIIE</fullName>
    </submittedName>
</protein>
<reference evidence="10 11" key="1">
    <citation type="submission" date="2018-03" db="EMBL/GenBank/DDBJ databases">
        <title>Genomic Encyclopedia of Type Strains, Phase III (KMG-III): the genomes of soil and plant-associated and newly described type strains.</title>
        <authorList>
            <person name="Whitman W."/>
        </authorList>
    </citation>
    <scope>NUCLEOTIDE SEQUENCE [LARGE SCALE GENOMIC DNA]</scope>
    <source>
        <strain evidence="10 11">CGMCC 1.12484</strain>
    </source>
</reference>
<dbReference type="InterPro" id="IPR002543">
    <property type="entry name" value="FtsK_dom"/>
</dbReference>
<dbReference type="GO" id="GO:0003677">
    <property type="term" value="F:DNA binding"/>
    <property type="evidence" value="ECO:0007669"/>
    <property type="project" value="UniProtKB-KW"/>
</dbReference>
<evidence type="ECO:0000256" key="1">
    <source>
        <dbReference type="ARBA" id="ARBA00006474"/>
    </source>
</evidence>
<feature type="compositionally biased region" description="Acidic residues" evidence="7">
    <location>
        <begin position="949"/>
        <end position="959"/>
    </location>
</feature>
<sequence>MAESTKSTSRARTSAPRSRTAPTKKLPASKLPSSKAPQAKTPSDEPGLLSKGWMSLAHVTGAGFRVFGQENLAKEERRDGVPFFLVLLAVIGVVVEWFNPLDPVALALDAYTFGGLFGRVAFALPVIMVLFAGWLFRHPASVHDNTRIGIGVGLMISTISGICHIFGGQPQPDTGMELLARSGGLVGWVLAAPLIAIGTAWLAATVNIVLLILSIFIITKTPPNHIGARLHELYAYLFGAQLPDRNSSAHKSGNDAAESKNDTGTLKFAPTSDLGLDDPDPASLPWWRRNKGRREDDPAFDTPVVGVDHPTDVVGQPHHSNAADSGDFGIELLEELVRTDDADDDIVVSSAAGASARGLQEDPVGLLPGFLDKASEKGNAGEFEAAQAAGAGGGARGHGYNDAREEPADGVDAHRSVGSSPASSARPAANYRLPPVSVLTLGTPPKARSAANDEVVAAITEVLTQFQVDARVTGLSRGPSVTRYEVELGPGVKVERVTALARNISYAVASNEVNILSPIPGKSAIGVEIPNKDREIVSLGDVLRSGASTKSIHPMTIGLGKDVEGGFVVANLAKMPHLLVAGSTGSGKSSFVNSMITSLLMRAKPAEVRMVLIDPKRVELSIYEGVPHLITPIITNPKKAAEALQWVVKEMDMRYDDLAGFGFRHIDDFNRAVVANEIVLPVGSERVLKPYPYLLVVVDELADLMMVAPRDVEDSIVRITQLARASGIHLVLATQRPSVDVVTGLIKANVPSRLAFAVSSMTDSRVILDQPGAEKLIGQGDGLFLPMGAGKAIRVQGAWVTEAEITTVVKHVTDQARPEYRRDVAAEVVHKQIDADIGDDLELLLAAAELIVSTQFGSTSMLQRKLRVGFAKAGRLMDLLESREIVGPSEGSKARDVMVTVEQLPGVLARLRGADAPAAAAAPSGSAASPSAHREPSHDAVENMMSGYDEVEGDQDEDAWGLTGRE</sequence>
<feature type="compositionally biased region" description="Low complexity" evidence="7">
    <location>
        <begin position="7"/>
        <end position="40"/>
    </location>
</feature>
<dbReference type="SUPFAM" id="SSF52540">
    <property type="entry name" value="P-loop containing nucleoside triphosphate hydrolases"/>
    <property type="match status" value="1"/>
</dbReference>
<dbReference type="InterPro" id="IPR041027">
    <property type="entry name" value="FtsK_alpha"/>
</dbReference>
<keyword evidence="8" id="KW-0472">Membrane</keyword>
<dbReference type="Gene3D" id="3.30.980.40">
    <property type="match status" value="1"/>
</dbReference>
<feature type="compositionally biased region" description="Low complexity" evidence="7">
    <location>
        <begin position="416"/>
        <end position="429"/>
    </location>
</feature>
<dbReference type="Pfam" id="PF17854">
    <property type="entry name" value="FtsK_alpha"/>
    <property type="match status" value="1"/>
</dbReference>
<evidence type="ECO:0000256" key="2">
    <source>
        <dbReference type="ARBA" id="ARBA00022741"/>
    </source>
</evidence>
<feature type="transmembrane region" description="Helical" evidence="8">
    <location>
        <begin position="81"/>
        <end position="98"/>
    </location>
</feature>
<keyword evidence="8" id="KW-1133">Transmembrane helix</keyword>
<organism evidence="10 11">
    <name type="scientific">Glaciihabitans tibetensis</name>
    <dbReference type="NCBI Taxonomy" id="1266600"/>
    <lineage>
        <taxon>Bacteria</taxon>
        <taxon>Bacillati</taxon>
        <taxon>Actinomycetota</taxon>
        <taxon>Actinomycetes</taxon>
        <taxon>Micrococcales</taxon>
        <taxon>Microbacteriaceae</taxon>
        <taxon>Glaciihabitans</taxon>
    </lineage>
</organism>
<feature type="domain" description="FtsK" evidence="9">
    <location>
        <begin position="565"/>
        <end position="765"/>
    </location>
</feature>
<dbReference type="InterPro" id="IPR018541">
    <property type="entry name" value="Ftsk_gamma"/>
</dbReference>
<feature type="region of interest" description="Disordered" evidence="7">
    <location>
        <begin position="1"/>
        <end position="46"/>
    </location>
</feature>
<evidence type="ECO:0000256" key="4">
    <source>
        <dbReference type="ARBA" id="ARBA00023125"/>
    </source>
</evidence>
<keyword evidence="2 6" id="KW-0547">Nucleotide-binding</keyword>
<evidence type="ECO:0000259" key="9">
    <source>
        <dbReference type="PROSITE" id="PS50901"/>
    </source>
</evidence>
<dbReference type="RefSeq" id="WP_106210700.1">
    <property type="nucleotide sequence ID" value="NZ_PVTL01000002.1"/>
</dbReference>
<dbReference type="PANTHER" id="PTHR22683">
    <property type="entry name" value="SPORULATION PROTEIN RELATED"/>
    <property type="match status" value="1"/>
</dbReference>
<dbReference type="EMBL" id="PVTL01000002">
    <property type="protein sequence ID" value="PRY69714.1"/>
    <property type="molecule type" value="Genomic_DNA"/>
</dbReference>
<feature type="transmembrane region" description="Helical" evidence="8">
    <location>
        <begin position="187"/>
        <end position="219"/>
    </location>
</feature>
<evidence type="ECO:0000313" key="10">
    <source>
        <dbReference type="EMBL" id="PRY69714.1"/>
    </source>
</evidence>
<feature type="region of interest" description="Disordered" evidence="7">
    <location>
        <begin position="920"/>
        <end position="966"/>
    </location>
</feature>
<dbReference type="Pfam" id="PF01580">
    <property type="entry name" value="FtsK_SpoIIIE"/>
    <property type="match status" value="1"/>
</dbReference>
<feature type="compositionally biased region" description="Low complexity" evidence="7">
    <location>
        <begin position="920"/>
        <end position="931"/>
    </location>
</feature>
<dbReference type="Gene3D" id="3.40.50.300">
    <property type="entry name" value="P-loop containing nucleotide triphosphate hydrolases"/>
    <property type="match status" value="1"/>
</dbReference>
<dbReference type="Pfam" id="PF09397">
    <property type="entry name" value="FtsK_gamma"/>
    <property type="match status" value="1"/>
</dbReference>
<evidence type="ECO:0000313" key="11">
    <source>
        <dbReference type="Proteomes" id="UP000237983"/>
    </source>
</evidence>
<feature type="transmembrane region" description="Helical" evidence="8">
    <location>
        <begin position="148"/>
        <end position="167"/>
    </location>
</feature>
<feature type="region of interest" description="Disordered" evidence="7">
    <location>
        <begin position="388"/>
        <end position="429"/>
    </location>
</feature>
<evidence type="ECO:0000256" key="3">
    <source>
        <dbReference type="ARBA" id="ARBA00022840"/>
    </source>
</evidence>
<dbReference type="OrthoDB" id="9807790at2"/>
<dbReference type="SMART" id="SM00843">
    <property type="entry name" value="Ftsk_gamma"/>
    <property type="match status" value="1"/>
</dbReference>
<evidence type="ECO:0000256" key="7">
    <source>
        <dbReference type="SAM" id="MobiDB-lite"/>
    </source>
</evidence>
<feature type="compositionally biased region" description="Basic and acidic residues" evidence="7">
    <location>
        <begin position="399"/>
        <end position="415"/>
    </location>
</feature>
<comment type="similarity">
    <text evidence="1">Belongs to the FtsK/SpoIIIE/SftA family.</text>
</comment>
<dbReference type="AlphaFoldDB" id="A0A2T0VHL6"/>
<proteinExistence type="inferred from homology"/>
<accession>A0A2T0VHL6</accession>
<keyword evidence="11" id="KW-1185">Reference proteome</keyword>
<keyword evidence="8" id="KW-0812">Transmembrane</keyword>
<evidence type="ECO:0000256" key="8">
    <source>
        <dbReference type="SAM" id="Phobius"/>
    </source>
</evidence>
<evidence type="ECO:0000256" key="6">
    <source>
        <dbReference type="PROSITE-ProRule" id="PRU00289"/>
    </source>
</evidence>
<keyword evidence="3 6" id="KW-0067">ATP-binding</keyword>
<dbReference type="Proteomes" id="UP000237983">
    <property type="component" value="Unassembled WGS sequence"/>
</dbReference>
<keyword evidence="4" id="KW-0238">DNA-binding</keyword>
<comment type="caution">
    <text evidence="10">The sequence shown here is derived from an EMBL/GenBank/DDBJ whole genome shotgun (WGS) entry which is preliminary data.</text>
</comment>
<dbReference type="PROSITE" id="PS50901">
    <property type="entry name" value="FTSK"/>
    <property type="match status" value="1"/>
</dbReference>
<name>A0A2T0VHL6_9MICO</name>